<evidence type="ECO:0000256" key="1">
    <source>
        <dbReference type="ARBA" id="ARBA00006484"/>
    </source>
</evidence>
<protein>
    <submittedName>
        <fullName evidence="2">SDR family oxidoreductase</fullName>
    </submittedName>
</protein>
<dbReference type="PRINTS" id="PR00081">
    <property type="entry name" value="GDHRDH"/>
</dbReference>
<accession>A0A844WFE2</accession>
<dbReference type="GO" id="GO:0016616">
    <property type="term" value="F:oxidoreductase activity, acting on the CH-OH group of donors, NAD or NADP as acceptor"/>
    <property type="evidence" value="ECO:0007669"/>
    <property type="project" value="TreeGrafter"/>
</dbReference>
<organism evidence="2 3">
    <name type="scientific">Pseudooceanicola pacificus</name>
    <dbReference type="NCBI Taxonomy" id="2676438"/>
    <lineage>
        <taxon>Bacteria</taxon>
        <taxon>Pseudomonadati</taxon>
        <taxon>Pseudomonadota</taxon>
        <taxon>Alphaproteobacteria</taxon>
        <taxon>Rhodobacterales</taxon>
        <taxon>Paracoccaceae</taxon>
        <taxon>Pseudooceanicola</taxon>
    </lineage>
</organism>
<dbReference type="SUPFAM" id="SSF51735">
    <property type="entry name" value="NAD(P)-binding Rossmann-fold domains"/>
    <property type="match status" value="1"/>
</dbReference>
<dbReference type="Proteomes" id="UP000443843">
    <property type="component" value="Unassembled WGS sequence"/>
</dbReference>
<name>A0A844WFE2_9RHOB</name>
<proteinExistence type="inferred from homology"/>
<dbReference type="Pfam" id="PF13561">
    <property type="entry name" value="adh_short_C2"/>
    <property type="match status" value="1"/>
</dbReference>
<evidence type="ECO:0000313" key="3">
    <source>
        <dbReference type="Proteomes" id="UP000443843"/>
    </source>
</evidence>
<sequence>MSLAHPFALDGQTVLVSGAAGALGSATARACAALGARLILADIETPSDLAADLRDAGVEVRAVRIDTTDRDRVSSLIPALGPLDAYAECSGVYAKGDWLDDGAWDALYARIMQANVRGPINMLRAVLPAMMARGRGRVAIIASQAGRNAGTTLDVEPAYVASKGAVQSLVRYFARQAAPHGVTVNAVAPGPILTPMLRASGQPFDLSRLPMGRMGDPSEVGGPMAFLCSAAAGYTTGAVLDINGGLHFS</sequence>
<dbReference type="InterPro" id="IPR002347">
    <property type="entry name" value="SDR_fam"/>
</dbReference>
<comment type="caution">
    <text evidence="2">The sequence shown here is derived from an EMBL/GenBank/DDBJ whole genome shotgun (WGS) entry which is preliminary data.</text>
</comment>
<dbReference type="Gene3D" id="3.40.50.720">
    <property type="entry name" value="NAD(P)-binding Rossmann-like Domain"/>
    <property type="match status" value="1"/>
</dbReference>
<gene>
    <name evidence="2" type="ORF">GLS40_09100</name>
</gene>
<dbReference type="AlphaFoldDB" id="A0A844WFE2"/>
<dbReference type="CDD" id="cd05233">
    <property type="entry name" value="SDR_c"/>
    <property type="match status" value="1"/>
</dbReference>
<dbReference type="EMBL" id="WNXQ01000004">
    <property type="protein sequence ID" value="MWB78179.1"/>
    <property type="molecule type" value="Genomic_DNA"/>
</dbReference>
<evidence type="ECO:0000313" key="2">
    <source>
        <dbReference type="EMBL" id="MWB78179.1"/>
    </source>
</evidence>
<dbReference type="InterPro" id="IPR036291">
    <property type="entry name" value="NAD(P)-bd_dom_sf"/>
</dbReference>
<reference evidence="2 3" key="1">
    <citation type="submission" date="2019-11" db="EMBL/GenBank/DDBJ databases">
        <title>Pseudooceanicola pacifica sp. nov., isolated from deep-sea sediment of the Pacific Ocean.</title>
        <authorList>
            <person name="Lyu L."/>
        </authorList>
    </citation>
    <scope>NUCLEOTIDE SEQUENCE [LARGE SCALE GENOMIC DNA]</scope>
    <source>
        <strain evidence="2 3">216_PA32_1</strain>
    </source>
</reference>
<comment type="similarity">
    <text evidence="1">Belongs to the short-chain dehydrogenases/reductases (SDR) family.</text>
</comment>
<dbReference type="PANTHER" id="PTHR42760:SF78">
    <property type="entry name" value="3-OXOACYL-[ACYL-CARRIER-PROTEIN] REDUCTASE [NADH]"/>
    <property type="match status" value="1"/>
</dbReference>
<dbReference type="RefSeq" id="WP_160382445.1">
    <property type="nucleotide sequence ID" value="NZ_WNXQ01000004.1"/>
</dbReference>
<keyword evidence="3" id="KW-1185">Reference proteome</keyword>
<dbReference type="PANTHER" id="PTHR42760">
    <property type="entry name" value="SHORT-CHAIN DEHYDROGENASES/REDUCTASES FAMILY MEMBER"/>
    <property type="match status" value="1"/>
</dbReference>